<dbReference type="EMBL" id="AMZH03025127">
    <property type="protein sequence ID" value="RRT35396.1"/>
    <property type="molecule type" value="Genomic_DNA"/>
</dbReference>
<dbReference type="Proteomes" id="UP000287651">
    <property type="component" value="Unassembled WGS sequence"/>
</dbReference>
<accession>A0A426X7E3</accession>
<dbReference type="AlphaFoldDB" id="A0A426X7E3"/>
<organism evidence="2 3">
    <name type="scientific">Ensete ventricosum</name>
    <name type="common">Abyssinian banana</name>
    <name type="synonym">Musa ensete</name>
    <dbReference type="NCBI Taxonomy" id="4639"/>
    <lineage>
        <taxon>Eukaryota</taxon>
        <taxon>Viridiplantae</taxon>
        <taxon>Streptophyta</taxon>
        <taxon>Embryophyta</taxon>
        <taxon>Tracheophyta</taxon>
        <taxon>Spermatophyta</taxon>
        <taxon>Magnoliopsida</taxon>
        <taxon>Liliopsida</taxon>
        <taxon>Zingiberales</taxon>
        <taxon>Musaceae</taxon>
        <taxon>Ensete</taxon>
    </lineage>
</organism>
<keyword evidence="1" id="KW-0472">Membrane</keyword>
<evidence type="ECO:0000313" key="2">
    <source>
        <dbReference type="EMBL" id="RRT35396.1"/>
    </source>
</evidence>
<name>A0A426X7E3_ENSVE</name>
<feature type="transmembrane region" description="Helical" evidence="1">
    <location>
        <begin position="77"/>
        <end position="97"/>
    </location>
</feature>
<gene>
    <name evidence="2" type="ORF">B296_00020454</name>
</gene>
<sequence>MCSNLAFEKVIGVARIYNNGDGLMFKESSNFHLLWVGVTGQHMHYIVGRLGLFLFGFIFKFEVIFKWYGNASIDIDGIMAMGVMWMPFSCSLLRSWVVDLWSSSRKTFSIMVHTLVKSWK</sequence>
<proteinExistence type="predicted"/>
<feature type="transmembrane region" description="Helical" evidence="1">
    <location>
        <begin position="43"/>
        <end position="65"/>
    </location>
</feature>
<keyword evidence="1" id="KW-0812">Transmembrane</keyword>
<evidence type="ECO:0000313" key="3">
    <source>
        <dbReference type="Proteomes" id="UP000287651"/>
    </source>
</evidence>
<evidence type="ECO:0008006" key="4">
    <source>
        <dbReference type="Google" id="ProtNLM"/>
    </source>
</evidence>
<protein>
    <recommendedName>
        <fullName evidence="4">Transmembrane protein</fullName>
    </recommendedName>
</protein>
<keyword evidence="1" id="KW-1133">Transmembrane helix</keyword>
<evidence type="ECO:0000256" key="1">
    <source>
        <dbReference type="SAM" id="Phobius"/>
    </source>
</evidence>
<comment type="caution">
    <text evidence="2">The sequence shown here is derived from an EMBL/GenBank/DDBJ whole genome shotgun (WGS) entry which is preliminary data.</text>
</comment>
<reference evidence="2 3" key="1">
    <citation type="journal article" date="2014" name="Agronomy (Basel)">
        <title>A Draft Genome Sequence for Ensete ventricosum, the Drought-Tolerant Tree Against Hunger.</title>
        <authorList>
            <person name="Harrison J."/>
            <person name="Moore K.A."/>
            <person name="Paszkiewicz K."/>
            <person name="Jones T."/>
            <person name="Grant M."/>
            <person name="Ambacheew D."/>
            <person name="Muzemil S."/>
            <person name="Studholme D.J."/>
        </authorList>
    </citation>
    <scope>NUCLEOTIDE SEQUENCE [LARGE SCALE GENOMIC DNA]</scope>
</reference>